<evidence type="ECO:0000313" key="6">
    <source>
        <dbReference type="EMBL" id="MDV0446688.1"/>
    </source>
</evidence>
<keyword evidence="3" id="KW-0521">NADP</keyword>
<dbReference type="InterPro" id="IPR050461">
    <property type="entry name" value="Nitroreductase_HadB/RutE"/>
</dbReference>
<accession>A0AAE4MK88</accession>
<dbReference type="PANTHER" id="PTHR43543:SF1">
    <property type="entry name" value="MALONIC SEMIALDEHYDE REDUCTASE RUTE-RELATED"/>
    <property type="match status" value="1"/>
</dbReference>
<proteinExistence type="predicted"/>
<keyword evidence="4 6" id="KW-0560">Oxidoreductase</keyword>
<name>A0AAE4MK88_9EURY</name>
<dbReference type="NCBIfam" id="NF003768">
    <property type="entry name" value="PRK05365.1"/>
    <property type="match status" value="1"/>
</dbReference>
<keyword evidence="2" id="KW-0288">FMN</keyword>
<organism evidence="6 7">
    <name type="scientific">Methanolapillus africanus</name>
    <dbReference type="NCBI Taxonomy" id="3028297"/>
    <lineage>
        <taxon>Archaea</taxon>
        <taxon>Methanobacteriati</taxon>
        <taxon>Methanobacteriota</taxon>
        <taxon>Stenosarchaea group</taxon>
        <taxon>Methanomicrobia</taxon>
        <taxon>Methanosarcinales</taxon>
        <taxon>Methanosarcinaceae</taxon>
        <taxon>Methanolapillus</taxon>
    </lineage>
</organism>
<sequence>MSEINKDCMDVIFNEARTHKYFENKPISDELFVQLYDILKLAPTFANCQAGRFVFVKSPEAKARLIPYLDPSNVSKVEAASATVIVAGDAEFYKNMPRLFPHGDYMSFFASNAAFADRTMYQNSSFQGAYLIIAARALGLDCGPMGGFDNAGVDKEFFPDGKWKSNFLCNLGTGIPSKLHPRDPRLNFNEACKII</sequence>
<evidence type="ECO:0000256" key="1">
    <source>
        <dbReference type="ARBA" id="ARBA00022630"/>
    </source>
</evidence>
<protein>
    <submittedName>
        <fullName evidence="6">Malonic semialdehyde reductase RutE</fullName>
        <ecNumber evidence="6">1.1.1.298</ecNumber>
    </submittedName>
</protein>
<dbReference type="AlphaFoldDB" id="A0AAE4MK88"/>
<comment type="caution">
    <text evidence="6">The sequence shown here is derived from an EMBL/GenBank/DDBJ whole genome shotgun (WGS) entry which is preliminary data.</text>
</comment>
<evidence type="ECO:0000256" key="2">
    <source>
        <dbReference type="ARBA" id="ARBA00022643"/>
    </source>
</evidence>
<keyword evidence="1" id="KW-0285">Flavoprotein</keyword>
<dbReference type="Pfam" id="PF00881">
    <property type="entry name" value="Nitroreductase"/>
    <property type="match status" value="1"/>
</dbReference>
<dbReference type="RefSeq" id="WP_338099094.1">
    <property type="nucleotide sequence ID" value="NZ_JAWDKD010000009.1"/>
</dbReference>
<dbReference type="EC" id="1.1.1.298" evidence="6"/>
<evidence type="ECO:0000256" key="4">
    <source>
        <dbReference type="ARBA" id="ARBA00023002"/>
    </source>
</evidence>
<dbReference type="CDD" id="cd02148">
    <property type="entry name" value="RutE-like"/>
    <property type="match status" value="1"/>
</dbReference>
<dbReference type="GO" id="GO:0035527">
    <property type="term" value="F:3-hydroxypropionate dehydrogenase (NADP+) activity"/>
    <property type="evidence" value="ECO:0007669"/>
    <property type="project" value="UniProtKB-EC"/>
</dbReference>
<keyword evidence="7" id="KW-1185">Reference proteome</keyword>
<feature type="domain" description="Nitroreductase" evidence="5">
    <location>
        <begin position="17"/>
        <end position="168"/>
    </location>
</feature>
<evidence type="ECO:0000256" key="3">
    <source>
        <dbReference type="ARBA" id="ARBA00022857"/>
    </source>
</evidence>
<dbReference type="SUPFAM" id="SSF55469">
    <property type="entry name" value="FMN-dependent nitroreductase-like"/>
    <property type="match status" value="1"/>
</dbReference>
<evidence type="ECO:0000313" key="7">
    <source>
        <dbReference type="Proteomes" id="UP001271789"/>
    </source>
</evidence>
<reference evidence="6" key="1">
    <citation type="submission" date="2023-06" db="EMBL/GenBank/DDBJ databases">
        <title>Genome sequence of Methanosarcinaceae archaeon Ag5.</title>
        <authorList>
            <person name="Protasov E."/>
            <person name="Platt K."/>
            <person name="Poehlein A."/>
            <person name="Daniel R."/>
            <person name="Brune A."/>
        </authorList>
    </citation>
    <scope>NUCLEOTIDE SEQUENCE</scope>
    <source>
        <strain evidence="6">Ag5</strain>
    </source>
</reference>
<evidence type="ECO:0000259" key="5">
    <source>
        <dbReference type="Pfam" id="PF00881"/>
    </source>
</evidence>
<gene>
    <name evidence="6" type="primary">rutE</name>
    <name evidence="6" type="ORF">MsAg5_05380</name>
</gene>
<dbReference type="PANTHER" id="PTHR43543">
    <property type="entry name" value="MALONIC SEMIALDEHYDE REDUCTASE RUTE-RELATED"/>
    <property type="match status" value="1"/>
</dbReference>
<dbReference type="EMBL" id="JAWDKD010000009">
    <property type="protein sequence ID" value="MDV0446688.1"/>
    <property type="molecule type" value="Genomic_DNA"/>
</dbReference>
<dbReference type="InterPro" id="IPR000415">
    <property type="entry name" value="Nitroreductase-like"/>
</dbReference>
<dbReference type="Proteomes" id="UP001271789">
    <property type="component" value="Unassembled WGS sequence"/>
</dbReference>
<dbReference type="InterPro" id="IPR029479">
    <property type="entry name" value="Nitroreductase"/>
</dbReference>
<dbReference type="Gene3D" id="3.40.109.10">
    <property type="entry name" value="NADH Oxidase"/>
    <property type="match status" value="1"/>
</dbReference>
<dbReference type="InterPro" id="IPR023936">
    <property type="entry name" value="RutE-like"/>
</dbReference>